<organism evidence="1 2">
    <name type="scientific">Thiorhodovibrio winogradskyi</name>
    <dbReference type="NCBI Taxonomy" id="77007"/>
    <lineage>
        <taxon>Bacteria</taxon>
        <taxon>Pseudomonadati</taxon>
        <taxon>Pseudomonadota</taxon>
        <taxon>Gammaproteobacteria</taxon>
        <taxon>Chromatiales</taxon>
        <taxon>Chromatiaceae</taxon>
        <taxon>Thiorhodovibrio</taxon>
    </lineage>
</organism>
<protein>
    <recommendedName>
        <fullName evidence="3">DUF1788 domain-containing protein</fullName>
    </recommendedName>
</protein>
<proteinExistence type="predicted"/>
<sequence>MSDWKQRLTQDLEPILREPDPRPRLSAYHNMPYAIYRYPPDVEFALRGEVTLLRTRLEQTGKRVTTISLAVCLDLALQRAGLTAKRIEMAEKRTGTHKMIDTLHNMLAGRQSLDALVAEQLPENPDPLVDIVFITRAGALFPFYRTSSLLEQLKGKVDIPAILFYPGDLDGAAGLRFMSVLDAEHNYRPKIF</sequence>
<dbReference type="Proteomes" id="UP001432180">
    <property type="component" value="Chromosome"/>
</dbReference>
<keyword evidence="2" id="KW-1185">Reference proteome</keyword>
<dbReference type="RefSeq" id="WP_328985649.1">
    <property type="nucleotide sequence ID" value="NZ_CP121472.1"/>
</dbReference>
<dbReference type="EMBL" id="CP121472">
    <property type="protein sequence ID" value="WPL19895.1"/>
    <property type="molecule type" value="Genomic_DNA"/>
</dbReference>
<reference evidence="1 2" key="1">
    <citation type="journal article" date="2023" name="Microorganisms">
        <title>Thiorhodovibrio frisius and Trv. litoralis spp. nov., Two Novel Members from a Clade of Fastidious Purple Sulfur Bacteria That Exhibit Unique Red-Shifted Light-Harvesting Capabilities.</title>
        <authorList>
            <person name="Methner A."/>
            <person name="Kuzyk S.B."/>
            <person name="Petersen J."/>
            <person name="Bauer S."/>
            <person name="Brinkmann H."/>
            <person name="Sichau K."/>
            <person name="Wanner G."/>
            <person name="Wolf J."/>
            <person name="Neumann-Schaal M."/>
            <person name="Henke P."/>
            <person name="Tank M."/>
            <person name="Sproer C."/>
            <person name="Bunk B."/>
            <person name="Overmann J."/>
        </authorList>
    </citation>
    <scope>NUCLEOTIDE SEQUENCE [LARGE SCALE GENOMIC DNA]</scope>
    <source>
        <strain evidence="1 2">DSM 6702</strain>
    </source>
</reference>
<evidence type="ECO:0000313" key="2">
    <source>
        <dbReference type="Proteomes" id="UP001432180"/>
    </source>
</evidence>
<accession>A0ABZ0SFS5</accession>
<dbReference type="Pfam" id="PF08747">
    <property type="entry name" value="BrxB"/>
    <property type="match status" value="1"/>
</dbReference>
<name>A0ABZ0SFS5_9GAMM</name>
<evidence type="ECO:0008006" key="3">
    <source>
        <dbReference type="Google" id="ProtNLM"/>
    </source>
</evidence>
<evidence type="ECO:0000313" key="1">
    <source>
        <dbReference type="EMBL" id="WPL19895.1"/>
    </source>
</evidence>
<dbReference type="InterPro" id="IPR014858">
    <property type="entry name" value="BrxB"/>
</dbReference>
<gene>
    <name evidence="1" type="ORF">Thiowin_05044</name>
</gene>